<dbReference type="InterPro" id="IPR036412">
    <property type="entry name" value="HAD-like_sf"/>
</dbReference>
<dbReference type="NCBIfam" id="TIGR01549">
    <property type="entry name" value="HAD-SF-IA-v1"/>
    <property type="match status" value="1"/>
</dbReference>
<name>A0A0U2VNN7_9BACL</name>
<dbReference type="OrthoDB" id="9809962at2"/>
<dbReference type="Gene3D" id="1.10.150.240">
    <property type="entry name" value="Putative phosphatase, domain 2"/>
    <property type="match status" value="1"/>
</dbReference>
<gene>
    <name evidence="1" type="ORF">IJ22_07430</name>
</gene>
<dbReference type="InterPro" id="IPR051828">
    <property type="entry name" value="HAD-like_hydrolase_domain"/>
</dbReference>
<reference evidence="1 2" key="2">
    <citation type="journal article" date="2016" name="Genome Announc.">
        <title>Complete Genome Sequences of Two Interactive Moderate Thermophiles, Paenibacillus napthalenovorans 32O-Y and Paenibacillus sp. 32O-W.</title>
        <authorList>
            <person name="Butler R.R.III."/>
            <person name="Wang J."/>
            <person name="Stark B.C."/>
            <person name="Pombert J.F."/>
        </authorList>
    </citation>
    <scope>NUCLEOTIDE SEQUENCE [LARGE SCALE GENOMIC DNA]</scope>
    <source>
        <strain evidence="1 2">32O-Y</strain>
    </source>
</reference>
<dbReference type="SUPFAM" id="SSF56784">
    <property type="entry name" value="HAD-like"/>
    <property type="match status" value="1"/>
</dbReference>
<sequence length="236" mass="26991">MPVSFVWFDLGYTLVYQERETVYRQFLLEQGIDIGLESIEHAYHLTDKLFMREYPGALGQEMHTFYPWYIGVLNYTLQLSFPLSDQCERLRQIEKCRGLFWRAYPFVPSVLQLLKERSLGLGLISNWDLTARKVLEENELSEYFDHIIVSSEVGVAKPDVEIFKKALQVSGVGPEQSLYVGDNYYDDVIGSSKVGMESCLINRFGNVGIEEIDSVRTISSVADLPRLLVAATMHIS</sequence>
<keyword evidence="2" id="KW-1185">Reference proteome</keyword>
<dbReference type="STRING" id="162209.IJ22_07430"/>
<dbReference type="Gene3D" id="3.40.50.1000">
    <property type="entry name" value="HAD superfamily/HAD-like"/>
    <property type="match status" value="1"/>
</dbReference>
<organism evidence="1 2">
    <name type="scientific">Paenibacillus naphthalenovorans</name>
    <dbReference type="NCBI Taxonomy" id="162209"/>
    <lineage>
        <taxon>Bacteria</taxon>
        <taxon>Bacillati</taxon>
        <taxon>Bacillota</taxon>
        <taxon>Bacilli</taxon>
        <taxon>Bacillales</taxon>
        <taxon>Paenibacillaceae</taxon>
        <taxon>Paenibacillus</taxon>
    </lineage>
</organism>
<accession>A0A0U2VNN7</accession>
<reference evidence="2" key="1">
    <citation type="submission" date="2015-12" db="EMBL/GenBank/DDBJ databases">
        <title>Complete genome sequences of two moderately thermophilic Paenibacillus species.</title>
        <authorList>
            <person name="Butler R.III."/>
            <person name="Wang J."/>
            <person name="Stark B.C."/>
            <person name="Pombert J.-F."/>
        </authorList>
    </citation>
    <scope>NUCLEOTIDE SEQUENCE [LARGE SCALE GENOMIC DNA]</scope>
    <source>
        <strain evidence="2">32O-Y</strain>
    </source>
</reference>
<dbReference type="InterPro" id="IPR006439">
    <property type="entry name" value="HAD-SF_hydro_IA"/>
</dbReference>
<evidence type="ECO:0000313" key="1">
    <source>
        <dbReference type="EMBL" id="ALS21127.1"/>
    </source>
</evidence>
<proteinExistence type="predicted"/>
<dbReference type="NCBIfam" id="TIGR01509">
    <property type="entry name" value="HAD-SF-IA-v3"/>
    <property type="match status" value="1"/>
</dbReference>
<dbReference type="EMBL" id="CP013652">
    <property type="protein sequence ID" value="ALS21127.1"/>
    <property type="molecule type" value="Genomic_DNA"/>
</dbReference>
<dbReference type="SFLD" id="SFLDG01129">
    <property type="entry name" value="C1.5:_HAD__Beta-PGM__Phosphata"/>
    <property type="match status" value="1"/>
</dbReference>
<dbReference type="PANTHER" id="PTHR46191">
    <property type="match status" value="1"/>
</dbReference>
<dbReference type="PANTHER" id="PTHR46191:SF2">
    <property type="entry name" value="HALOACID DEHALOGENASE-LIKE HYDROLASE DOMAIN-CONTAINING PROTEIN 3"/>
    <property type="match status" value="1"/>
</dbReference>
<dbReference type="InterPro" id="IPR023198">
    <property type="entry name" value="PGP-like_dom2"/>
</dbReference>
<evidence type="ECO:0000313" key="2">
    <source>
        <dbReference type="Proteomes" id="UP000061660"/>
    </source>
</evidence>
<dbReference type="RefSeq" id="WP_062407313.1">
    <property type="nucleotide sequence ID" value="NZ_BJCS01000002.1"/>
</dbReference>
<dbReference type="Pfam" id="PF13419">
    <property type="entry name" value="HAD_2"/>
    <property type="match status" value="1"/>
</dbReference>
<dbReference type="AlphaFoldDB" id="A0A0U2VNN7"/>
<dbReference type="SFLD" id="SFLDS00003">
    <property type="entry name" value="Haloacid_Dehalogenase"/>
    <property type="match status" value="1"/>
</dbReference>
<dbReference type="PATRIC" id="fig|162209.4.peg.789"/>
<dbReference type="KEGG" id="pnp:IJ22_07430"/>
<dbReference type="Proteomes" id="UP000061660">
    <property type="component" value="Chromosome"/>
</dbReference>
<dbReference type="InterPro" id="IPR041492">
    <property type="entry name" value="HAD_2"/>
</dbReference>
<protein>
    <submittedName>
        <fullName evidence="1">Haloacid dehalogenase</fullName>
    </submittedName>
</protein>
<dbReference type="InterPro" id="IPR023214">
    <property type="entry name" value="HAD_sf"/>
</dbReference>